<accession>A0A1B0BUD2</accession>
<name>A0A1B0BUD2_9MUSC</name>
<dbReference type="EnsemblMetazoa" id="GPPI040801-RA">
    <property type="protein sequence ID" value="GPPI040801-PA"/>
    <property type="gene ID" value="GPPI040801"/>
</dbReference>
<proteinExistence type="predicted"/>
<reference evidence="1" key="2">
    <citation type="submission" date="2020-05" db="UniProtKB">
        <authorList>
            <consortium name="EnsemblMetazoa"/>
        </authorList>
    </citation>
    <scope>IDENTIFICATION</scope>
    <source>
        <strain evidence="1">IAEA</strain>
    </source>
</reference>
<dbReference type="EMBL" id="JXJN01020612">
    <property type="status" value="NOT_ANNOTATED_CDS"/>
    <property type="molecule type" value="Genomic_DNA"/>
</dbReference>
<evidence type="ECO:0000313" key="1">
    <source>
        <dbReference type="EnsemblMetazoa" id="GPPI040801-PA"/>
    </source>
</evidence>
<protein>
    <submittedName>
        <fullName evidence="1">Uncharacterized protein</fullName>
    </submittedName>
</protein>
<dbReference type="AlphaFoldDB" id="A0A1B0BUD2"/>
<reference evidence="2" key="1">
    <citation type="submission" date="2015-01" db="EMBL/GenBank/DDBJ databases">
        <authorList>
            <person name="Aksoy S."/>
            <person name="Warren W."/>
            <person name="Wilson R.K."/>
        </authorList>
    </citation>
    <scope>NUCLEOTIDE SEQUENCE [LARGE SCALE GENOMIC DNA]</scope>
    <source>
        <strain evidence="2">IAEA</strain>
    </source>
</reference>
<organism evidence="1 2">
    <name type="scientific">Glossina palpalis gambiensis</name>
    <dbReference type="NCBI Taxonomy" id="67801"/>
    <lineage>
        <taxon>Eukaryota</taxon>
        <taxon>Metazoa</taxon>
        <taxon>Ecdysozoa</taxon>
        <taxon>Arthropoda</taxon>
        <taxon>Hexapoda</taxon>
        <taxon>Insecta</taxon>
        <taxon>Pterygota</taxon>
        <taxon>Neoptera</taxon>
        <taxon>Endopterygota</taxon>
        <taxon>Diptera</taxon>
        <taxon>Brachycera</taxon>
        <taxon>Muscomorpha</taxon>
        <taxon>Hippoboscoidea</taxon>
        <taxon>Glossinidae</taxon>
        <taxon>Glossina</taxon>
    </lineage>
</organism>
<sequence>MLTSIIGMPQNNVFFLTPKYSNLTSSLKVFPHWELQVFGLVSFVFLSIHDNQSITLKTISSKIGLADTAILDIMAANIQQQRAVNDQLKREVDMRRHQVSESFDNSDDDVNDAFDVMTCLEFIRDCVISETHAEFHVAFRIRMRKYEL</sequence>
<dbReference type="VEuPathDB" id="VectorBase:GPPI040801"/>
<evidence type="ECO:0000313" key="2">
    <source>
        <dbReference type="Proteomes" id="UP000092460"/>
    </source>
</evidence>
<dbReference type="STRING" id="67801.A0A1B0BUD2"/>
<keyword evidence="2" id="KW-1185">Reference proteome</keyword>
<dbReference type="Proteomes" id="UP000092460">
    <property type="component" value="Unassembled WGS sequence"/>
</dbReference>